<dbReference type="RefSeq" id="WP_145299044.1">
    <property type="nucleotide sequence ID" value="NZ_CP036299.1"/>
</dbReference>
<name>A0A518GNI4_9PLAN</name>
<keyword evidence="2 14" id="KW-0547">Nucleotide-binding</keyword>
<organism evidence="18 19">
    <name type="scientific">Planctopirus ephydatiae</name>
    <dbReference type="NCBI Taxonomy" id="2528019"/>
    <lineage>
        <taxon>Bacteria</taxon>
        <taxon>Pseudomonadati</taxon>
        <taxon>Planctomycetota</taxon>
        <taxon>Planctomycetia</taxon>
        <taxon>Planctomycetales</taxon>
        <taxon>Planctomycetaceae</taxon>
        <taxon>Planctopirus</taxon>
    </lineage>
</organism>
<dbReference type="SUPFAM" id="SSF52540">
    <property type="entry name" value="P-loop containing nucleoside triphosphate hydrolases"/>
    <property type="match status" value="1"/>
</dbReference>
<keyword evidence="6" id="KW-0269">Exonuclease</keyword>
<keyword evidence="9" id="KW-0234">DNA repair</keyword>
<keyword evidence="3" id="KW-0227">DNA damage</keyword>
<dbReference type="InterPro" id="IPR011335">
    <property type="entry name" value="Restrct_endonuc-II-like"/>
</dbReference>
<dbReference type="GO" id="GO:0009338">
    <property type="term" value="C:exodeoxyribonuclease V complex"/>
    <property type="evidence" value="ECO:0007669"/>
    <property type="project" value="TreeGrafter"/>
</dbReference>
<protein>
    <recommendedName>
        <fullName evidence="12">DNA 3'-5' helicase</fullName>
        <ecNumber evidence="12">5.6.2.4</ecNumber>
    </recommendedName>
</protein>
<dbReference type="Pfam" id="PF12705">
    <property type="entry name" value="PDDEXK_1"/>
    <property type="match status" value="1"/>
</dbReference>
<dbReference type="OrthoDB" id="9810135at2"/>
<keyword evidence="4 14" id="KW-0378">Hydrolase</keyword>
<dbReference type="GO" id="GO:0004527">
    <property type="term" value="F:exonuclease activity"/>
    <property type="evidence" value="ECO:0007669"/>
    <property type="project" value="UniProtKB-KW"/>
</dbReference>
<evidence type="ECO:0000256" key="5">
    <source>
        <dbReference type="ARBA" id="ARBA00022806"/>
    </source>
</evidence>
<evidence type="ECO:0000256" key="9">
    <source>
        <dbReference type="ARBA" id="ARBA00023204"/>
    </source>
</evidence>
<dbReference type="KEGG" id="peh:Spb1_20750"/>
<dbReference type="InterPro" id="IPR038726">
    <property type="entry name" value="PDDEXK_AddAB-type"/>
</dbReference>
<dbReference type="GO" id="GO:0000725">
    <property type="term" value="P:recombinational repair"/>
    <property type="evidence" value="ECO:0007669"/>
    <property type="project" value="TreeGrafter"/>
</dbReference>
<comment type="catalytic activity">
    <reaction evidence="11">
        <text>Couples ATP hydrolysis with the unwinding of duplex DNA by translocating in the 3'-5' direction.</text>
        <dbReference type="EC" id="5.6.2.4"/>
    </reaction>
</comment>
<dbReference type="Pfam" id="PF00580">
    <property type="entry name" value="UvrD-helicase"/>
    <property type="match status" value="1"/>
</dbReference>
<feature type="compositionally biased region" description="Acidic residues" evidence="15">
    <location>
        <begin position="528"/>
        <end position="540"/>
    </location>
</feature>
<dbReference type="AlphaFoldDB" id="A0A518GNI4"/>
<dbReference type="Gene3D" id="3.90.320.10">
    <property type="match status" value="1"/>
</dbReference>
<evidence type="ECO:0000256" key="13">
    <source>
        <dbReference type="ARBA" id="ARBA00048988"/>
    </source>
</evidence>
<evidence type="ECO:0000256" key="4">
    <source>
        <dbReference type="ARBA" id="ARBA00022801"/>
    </source>
</evidence>
<evidence type="ECO:0000256" key="2">
    <source>
        <dbReference type="ARBA" id="ARBA00022741"/>
    </source>
</evidence>
<evidence type="ECO:0000256" key="11">
    <source>
        <dbReference type="ARBA" id="ARBA00034617"/>
    </source>
</evidence>
<evidence type="ECO:0000256" key="14">
    <source>
        <dbReference type="PROSITE-ProRule" id="PRU00560"/>
    </source>
</evidence>
<dbReference type="EMBL" id="CP036299">
    <property type="protein sequence ID" value="QDV30147.1"/>
    <property type="molecule type" value="Genomic_DNA"/>
</dbReference>
<accession>A0A518GNI4</accession>
<keyword evidence="10" id="KW-0413">Isomerase</keyword>
<dbReference type="PROSITE" id="PS51198">
    <property type="entry name" value="UVRD_HELICASE_ATP_BIND"/>
    <property type="match status" value="1"/>
</dbReference>
<evidence type="ECO:0000256" key="12">
    <source>
        <dbReference type="ARBA" id="ARBA00034808"/>
    </source>
</evidence>
<dbReference type="PANTHER" id="PTHR11070:SF23">
    <property type="entry name" value="RECBCD ENZYME SUBUNIT RECB"/>
    <property type="match status" value="1"/>
</dbReference>
<dbReference type="InterPro" id="IPR027417">
    <property type="entry name" value="P-loop_NTPase"/>
</dbReference>
<dbReference type="GO" id="GO:0003677">
    <property type="term" value="F:DNA binding"/>
    <property type="evidence" value="ECO:0007669"/>
    <property type="project" value="UniProtKB-KW"/>
</dbReference>
<evidence type="ECO:0000256" key="10">
    <source>
        <dbReference type="ARBA" id="ARBA00023235"/>
    </source>
</evidence>
<feature type="region of interest" description="Disordered" evidence="15">
    <location>
        <begin position="515"/>
        <end position="551"/>
    </location>
</feature>
<reference evidence="18 19" key="1">
    <citation type="submission" date="2019-02" db="EMBL/GenBank/DDBJ databases">
        <title>Deep-cultivation of Planctomycetes and their phenomic and genomic characterization uncovers novel biology.</title>
        <authorList>
            <person name="Wiegand S."/>
            <person name="Jogler M."/>
            <person name="Boedeker C."/>
            <person name="Pinto D."/>
            <person name="Vollmers J."/>
            <person name="Rivas-Marin E."/>
            <person name="Kohn T."/>
            <person name="Peeters S.H."/>
            <person name="Heuer A."/>
            <person name="Rast P."/>
            <person name="Oberbeckmann S."/>
            <person name="Bunk B."/>
            <person name="Jeske O."/>
            <person name="Meyerdierks A."/>
            <person name="Storesund J.E."/>
            <person name="Kallscheuer N."/>
            <person name="Luecker S."/>
            <person name="Lage O.M."/>
            <person name="Pohl T."/>
            <person name="Merkel B.J."/>
            <person name="Hornburger P."/>
            <person name="Mueller R.-W."/>
            <person name="Bruemmer F."/>
            <person name="Labrenz M."/>
            <person name="Spormann A.M."/>
            <person name="Op den Camp H."/>
            <person name="Overmann J."/>
            <person name="Amann R."/>
            <person name="Jetten M.S.M."/>
            <person name="Mascher T."/>
            <person name="Medema M.H."/>
            <person name="Devos D.P."/>
            <person name="Kaster A.-K."/>
            <person name="Ovreas L."/>
            <person name="Rohde M."/>
            <person name="Galperin M.Y."/>
            <person name="Jogler C."/>
        </authorList>
    </citation>
    <scope>NUCLEOTIDE SEQUENCE [LARGE SCALE GENOMIC DNA]</scope>
    <source>
        <strain evidence="18 19">Spb1</strain>
    </source>
</reference>
<evidence type="ECO:0000256" key="6">
    <source>
        <dbReference type="ARBA" id="ARBA00022839"/>
    </source>
</evidence>
<keyword evidence="19" id="KW-1185">Reference proteome</keyword>
<dbReference type="PROSITE" id="PS51257">
    <property type="entry name" value="PROKAR_LIPOPROTEIN"/>
    <property type="match status" value="1"/>
</dbReference>
<feature type="binding site" evidence="14">
    <location>
        <begin position="25"/>
        <end position="32"/>
    </location>
    <ligand>
        <name>ATP</name>
        <dbReference type="ChEBI" id="CHEBI:30616"/>
    </ligand>
</feature>
<dbReference type="PROSITE" id="PS51217">
    <property type="entry name" value="UVRD_HELICASE_CTER"/>
    <property type="match status" value="1"/>
</dbReference>
<evidence type="ECO:0000313" key="19">
    <source>
        <dbReference type="Proteomes" id="UP000315349"/>
    </source>
</evidence>
<dbReference type="GO" id="GO:0005829">
    <property type="term" value="C:cytosol"/>
    <property type="evidence" value="ECO:0007669"/>
    <property type="project" value="TreeGrafter"/>
</dbReference>
<feature type="domain" description="UvrD-like helicase ATP-binding" evidence="16">
    <location>
        <begin position="4"/>
        <end position="454"/>
    </location>
</feature>
<dbReference type="GO" id="GO:0016887">
    <property type="term" value="F:ATP hydrolysis activity"/>
    <property type="evidence" value="ECO:0007669"/>
    <property type="project" value="RHEA"/>
</dbReference>
<comment type="catalytic activity">
    <reaction evidence="13">
        <text>ATP + H2O = ADP + phosphate + H(+)</text>
        <dbReference type="Rhea" id="RHEA:13065"/>
        <dbReference type="ChEBI" id="CHEBI:15377"/>
        <dbReference type="ChEBI" id="CHEBI:15378"/>
        <dbReference type="ChEBI" id="CHEBI:30616"/>
        <dbReference type="ChEBI" id="CHEBI:43474"/>
        <dbReference type="ChEBI" id="CHEBI:456216"/>
        <dbReference type="EC" id="5.6.2.4"/>
    </reaction>
</comment>
<dbReference type="InterPro" id="IPR011604">
    <property type="entry name" value="PDDEXK-like_dom_sf"/>
</dbReference>
<gene>
    <name evidence="18" type="primary">addA</name>
    <name evidence="18" type="ORF">Spb1_20750</name>
</gene>
<evidence type="ECO:0000256" key="1">
    <source>
        <dbReference type="ARBA" id="ARBA00022722"/>
    </source>
</evidence>
<keyword evidence="5 14" id="KW-0347">Helicase</keyword>
<keyword evidence="1" id="KW-0540">Nuclease</keyword>
<dbReference type="InterPro" id="IPR014016">
    <property type="entry name" value="UvrD-like_ATP-bd"/>
</dbReference>
<evidence type="ECO:0000256" key="7">
    <source>
        <dbReference type="ARBA" id="ARBA00022840"/>
    </source>
</evidence>
<dbReference type="InterPro" id="IPR000212">
    <property type="entry name" value="DNA_helicase_UvrD/REP"/>
</dbReference>
<evidence type="ECO:0000259" key="16">
    <source>
        <dbReference type="PROSITE" id="PS51198"/>
    </source>
</evidence>
<proteinExistence type="predicted"/>
<dbReference type="GO" id="GO:0005524">
    <property type="term" value="F:ATP binding"/>
    <property type="evidence" value="ECO:0007669"/>
    <property type="project" value="UniProtKB-UniRule"/>
</dbReference>
<dbReference type="PANTHER" id="PTHR11070">
    <property type="entry name" value="UVRD / RECB / PCRA DNA HELICASE FAMILY MEMBER"/>
    <property type="match status" value="1"/>
</dbReference>
<dbReference type="EC" id="5.6.2.4" evidence="12"/>
<dbReference type="GO" id="GO:0043138">
    <property type="term" value="F:3'-5' DNA helicase activity"/>
    <property type="evidence" value="ECO:0007669"/>
    <property type="project" value="UniProtKB-EC"/>
</dbReference>
<evidence type="ECO:0000256" key="3">
    <source>
        <dbReference type="ARBA" id="ARBA00022763"/>
    </source>
</evidence>
<evidence type="ECO:0000313" key="18">
    <source>
        <dbReference type="EMBL" id="QDV30147.1"/>
    </source>
</evidence>
<dbReference type="InterPro" id="IPR014017">
    <property type="entry name" value="DNA_helicase_UvrD-like_C"/>
</dbReference>
<sequence>MSTPRYTPQQTRALTEKSVSIALSAGAGCGKTFVLTRRFLGYLKPGPEQYPLTSLVAITFTDKAAREMRDRVRATCLQRVRECPPEEADHWLSLLRDLDRARISTIHSFCGNILRSHAIASSLDPEFTTLEASVADSLLRQSIEATATRLLVEDQPEFRLLAVDYGIEKLLESSGVLVRQRQLISLADFAEMTAEELAGIWHRWLKETGWPALVRQIEHQPTFVRLSEFISRTSANTSKLDEKLKILRLIMEQLKSQQDSPEPGRLEELFAELTLQARVVGVKPDHWGSPDDHELAKELFTQVRDECKKLIEFIQLAQTEFVPYAETSLAWLSIAGESIKDYELLKKSRACVDFDDLLVLSRDLLRNDLTVRQALSRSIRVLMVDEFQDTDPVQADLVEMICGKELTTGKLFLVGDQKQSIYRFRGADPLVFRSLKSKIPAAGQLPLTMNFRSQPPILHFVNILFRRVMGADYEALEPFFADEKPELERIEFLWATTDVAENKTVQGSIASTVPTAQGLADEQAQDTADTESQDVADVDDDSRSDSGEKQTAPFLRRREADWIARRILELLADPTPRVREKSGEWRTIVPGDITILFRALTNLEVYEQALEAAGIDYYVAGGRAFFAQQEIYDLAHMCQFLDDPEDGFSLVGLLRSPFFCFSDPLIHRLASRAGGITQSLLAEASVVSGLSPEETAQVQFAAQTLGSLVEQRDHWPLARIIRRALELTGYEAIVSQEFLGSRKLANVHKAIELARQFDLAGGSRAEFVTQLRESIDQESREELAATHPESSSVVRLMSIHQSKGLEFPVVFVADMNRPRKTESLPPTLHPQLGALVTPSNPLGDRQKHPVGQFIEIMEEAASLEEYQRLLYVAATRARDLLILSAGIKGFDEGKFSPWMLALKQVFHIETGLLRNDPWFASAHEDVKTPQEIPLIRTHHQPPQFIDHGVHRQGVKRQGVHKLSFPQVWNELELAESLPWPQLVADVQRGAEGRRRLSVSRLEEFQEQSSSKFKSFVSVGELEAQSANLGRSDAELLGEMIHGVLERFEPRAAEESEKALLHRLWLWCQRQPAPPGGQILEQAQQWLKTFASTELIDELAMASEMHRELEFSLDWKLTGEESKRETEIYGLIDVLMKDSQGDWIILDYKTSRVAAGATDELLLQPYRLQLGTYALAVQRLFGRLPKRAELIFMRPTPRRVVWNMEQVLVSDLERLVTEAINQLDAAQASSSF</sequence>
<dbReference type="Pfam" id="PF13361">
    <property type="entry name" value="UvrD_C"/>
    <property type="match status" value="1"/>
</dbReference>
<keyword evidence="8" id="KW-0238">DNA-binding</keyword>
<feature type="domain" description="UvrD-like helicase C-terminal" evidence="17">
    <location>
        <begin position="507"/>
        <end position="804"/>
    </location>
</feature>
<evidence type="ECO:0000256" key="15">
    <source>
        <dbReference type="SAM" id="MobiDB-lite"/>
    </source>
</evidence>
<evidence type="ECO:0000256" key="8">
    <source>
        <dbReference type="ARBA" id="ARBA00023125"/>
    </source>
</evidence>
<evidence type="ECO:0000259" key="17">
    <source>
        <dbReference type="PROSITE" id="PS51217"/>
    </source>
</evidence>
<dbReference type="Gene3D" id="3.40.50.300">
    <property type="entry name" value="P-loop containing nucleotide triphosphate hydrolases"/>
    <property type="match status" value="4"/>
</dbReference>
<keyword evidence="7 14" id="KW-0067">ATP-binding</keyword>
<dbReference type="Proteomes" id="UP000315349">
    <property type="component" value="Chromosome"/>
</dbReference>
<dbReference type="SUPFAM" id="SSF52980">
    <property type="entry name" value="Restriction endonuclease-like"/>
    <property type="match status" value="1"/>
</dbReference>